<keyword evidence="2" id="KW-0067">ATP-binding</keyword>
<keyword evidence="3" id="KW-1185">Reference proteome</keyword>
<keyword evidence="2" id="KW-0347">Helicase</keyword>
<organism evidence="2 3">
    <name type="scientific">Halorhodospira neutriphila</name>
    <dbReference type="NCBI Taxonomy" id="168379"/>
    <lineage>
        <taxon>Bacteria</taxon>
        <taxon>Pseudomonadati</taxon>
        <taxon>Pseudomonadota</taxon>
        <taxon>Gammaproteobacteria</taxon>
        <taxon>Chromatiales</taxon>
        <taxon>Ectothiorhodospiraceae</taxon>
        <taxon>Halorhodospira</taxon>
    </lineage>
</organism>
<dbReference type="Proteomes" id="UP000738126">
    <property type="component" value="Unassembled WGS sequence"/>
</dbReference>
<keyword evidence="2" id="KW-0378">Hydrolase</keyword>
<accession>A0ABS1E423</accession>
<evidence type="ECO:0000313" key="3">
    <source>
        <dbReference type="Proteomes" id="UP000738126"/>
    </source>
</evidence>
<dbReference type="Gene3D" id="3.40.50.300">
    <property type="entry name" value="P-loop containing nucleotide triphosphate hydrolases"/>
    <property type="match status" value="1"/>
</dbReference>
<keyword evidence="2" id="KW-0547">Nucleotide-binding</keyword>
<evidence type="ECO:0000313" key="2">
    <source>
        <dbReference type="EMBL" id="MBK1725594.1"/>
    </source>
</evidence>
<feature type="domain" description="Helicase ATP-binding" evidence="1">
    <location>
        <begin position="9"/>
        <end position="340"/>
    </location>
</feature>
<evidence type="ECO:0000259" key="1">
    <source>
        <dbReference type="SMART" id="SM00487"/>
    </source>
</evidence>
<gene>
    <name evidence="2" type="ORF">CKO13_00835</name>
</gene>
<name>A0ABS1E423_9GAMM</name>
<dbReference type="SMART" id="SM00487">
    <property type="entry name" value="DEXDc"/>
    <property type="match status" value="1"/>
</dbReference>
<sequence>MSRPDPEAIIRPLKSFQRRTVEHAFHRLFTAPDSTHRFLVADEVGLGKTLVARGIIARALDHLWDRPDRIDVLYICSNQNIGRSNLPKLQVTGDTEDAQATTTRLTLLATELAGRAQGEGLSARKVNFISFTPGTSFNMGHAEGKAAERRLLFQLLDRLIEQREGLMNLLQGWVQDPQRWRGTLAEPLPLEPEIARRFQERVAGEAALMGELEAIIERWFLQPLEAYPPEARQARNRLIGELRYRLAEVCIEALEPDLVILDEFQRFKDLVNQDEGDQAPSTVLARRLLQTRTESGKPVRTLLLSATPYKLYTRDPELEGEDHYADFLATTRFLLDYDEQRVAALQQALSRFNSELRRAAAGQGHNVPSAREAVEGHLRAIMARTERVAGSADQDAMVAPSGGGQLEVQPVDVRQYLAAEAWFRAAGARDPLTFWKSAPYLPHFMQGYQVNEQVRELRERQPDRLLAVLDQYTDAFLDRQALRAWDRVDPGHAKLREMVREELDTGGWRLLWMPPSLPYWPLDGPYEGQEERTKTLLFSAWNFVPDVVSAVLSYEAERRMLAGQSVGYDDLPRQLLQLPTQEATRSRHRLLLLLLPCTSLADRVHPLSAPADRDARAWAREQVTGLLAEVAEQGDPQASEDARWAYMAPLLLDPGLRAFLADWRSWDAGDGGRPQSESFGDYLRDLMDLDPAGLGRQPQGLVDLITDMALGAPGVVAARTLAGAGAYDPEQGDPEPGVPGLDEPTRRALSARLAMAFWRLFNRPPVIGLLHQLYGRGHGEDGGAYWRRVMQYAVAGNLQAVLDEAWHLAWEQHGWAEGLSADEVARSCVEELAARIEPRPSRVHAQFPEREGSGDLAWPELRIRTVFAQRFGDQRTEEGRLSQDEVRAAFNSPFRPFVLTSTSVGQEGLDFHPWCHRLVHWNLPGNPVDLEQREGRIHRYKGHAVRRNVAARCADRARAHWVLGKDLWALLFEIADQEAQEEGADDLVPYWIAPGPYRIQRRVPTLPYTREVAAFERLKHQLATYRVVFGQPRQEELLTLLGRAELDRADLEAWTVRLRP</sequence>
<dbReference type="InterPro" id="IPR027417">
    <property type="entry name" value="P-loop_NTPase"/>
</dbReference>
<dbReference type="Pfam" id="PF00271">
    <property type="entry name" value="Helicase_C"/>
    <property type="match status" value="1"/>
</dbReference>
<dbReference type="RefSeq" id="WP_200255897.1">
    <property type="nucleotide sequence ID" value="NZ_NRSH01000004.1"/>
</dbReference>
<dbReference type="InterPro" id="IPR014001">
    <property type="entry name" value="Helicase_ATP-bd"/>
</dbReference>
<dbReference type="SUPFAM" id="SSF52540">
    <property type="entry name" value="P-loop containing nucleoside triphosphate hydrolases"/>
    <property type="match status" value="2"/>
</dbReference>
<dbReference type="InterPro" id="IPR001650">
    <property type="entry name" value="Helicase_C-like"/>
</dbReference>
<dbReference type="EMBL" id="NRSH01000004">
    <property type="protein sequence ID" value="MBK1725594.1"/>
    <property type="molecule type" value="Genomic_DNA"/>
</dbReference>
<comment type="caution">
    <text evidence="2">The sequence shown here is derived from an EMBL/GenBank/DDBJ whole genome shotgun (WGS) entry which is preliminary data.</text>
</comment>
<proteinExistence type="predicted"/>
<dbReference type="GO" id="GO:0004386">
    <property type="term" value="F:helicase activity"/>
    <property type="evidence" value="ECO:0007669"/>
    <property type="project" value="UniProtKB-KW"/>
</dbReference>
<protein>
    <submittedName>
        <fullName evidence="2">Helicase</fullName>
    </submittedName>
</protein>
<reference evidence="2 3" key="1">
    <citation type="journal article" date="2020" name="Microorganisms">
        <title>Osmotic Adaptation and Compatible Solute Biosynthesis of Phototrophic Bacteria as Revealed from Genome Analyses.</title>
        <authorList>
            <person name="Imhoff J.F."/>
            <person name="Rahn T."/>
            <person name="Kunzel S."/>
            <person name="Keller A."/>
            <person name="Neulinger S.C."/>
        </authorList>
    </citation>
    <scope>NUCLEOTIDE SEQUENCE [LARGE SCALE GENOMIC DNA]</scope>
    <source>
        <strain evidence="2 3">DSM 15116</strain>
    </source>
</reference>